<evidence type="ECO:0000256" key="1">
    <source>
        <dbReference type="ARBA" id="ARBA00022801"/>
    </source>
</evidence>
<evidence type="ECO:0000313" key="5">
    <source>
        <dbReference type="Proteomes" id="UP000507222"/>
    </source>
</evidence>
<proteinExistence type="predicted"/>
<feature type="compositionally biased region" description="Basic and acidic residues" evidence="2">
    <location>
        <begin position="363"/>
        <end position="385"/>
    </location>
</feature>
<dbReference type="SUPFAM" id="SSF52266">
    <property type="entry name" value="SGNH hydrolase"/>
    <property type="match status" value="1"/>
</dbReference>
<sequence length="426" mass="45725">MAVALVLAARTSSSSQARATWQDEEASVEANGTAMSRPSASPDLQSSDSVLNSDGNKHMSRSTLTLMWARHVGLGQAWLLPMRFSESGAQDLGVLGLVPCAVGGTRIGEWARGTRLYNELVRRATESVRDGGVIRAVLWYQGESDTVNRVDAEGYKGNFERLVMDLRCDLKNPKLPVIQVALASGEGQFVDVVRKGQLDVKLGNVKYVDAKGLRLKEDHLHLTTISEVHLGIKTIVAQVVKALPSSPPIILDSKPTPTCNFDDNKKTKVNVGRRIKVPYYIAGVRLPLAQRYTKSCGELATVTNSHACTVIDDSDAWTQNGQLTGHVSAPGSLEVDELKLYVTEEKKEQGGVEIKVVDTVDYRSPAGEDKKPTKEEVEVVHETKDGANSGTGGGSVLASAAAAVSNAFQSAKDAVSGSAKDQKTTK</sequence>
<gene>
    <name evidence="4" type="ORF">CURHAP_LOCUS8586</name>
</gene>
<feature type="compositionally biased region" description="Low complexity" evidence="2">
    <location>
        <begin position="11"/>
        <end position="20"/>
    </location>
</feature>
<feature type="region of interest" description="Disordered" evidence="2">
    <location>
        <begin position="363"/>
        <end position="395"/>
    </location>
</feature>
<dbReference type="InterPro" id="IPR005181">
    <property type="entry name" value="SASA"/>
</dbReference>
<dbReference type="PANTHER" id="PTHR31988:SF13">
    <property type="entry name" value="CARBOHYDRATE ESTERASE PLANT-LIKE PROTEIN"/>
    <property type="match status" value="1"/>
</dbReference>
<dbReference type="Gene3D" id="3.40.50.1110">
    <property type="entry name" value="SGNH hydrolase"/>
    <property type="match status" value="1"/>
</dbReference>
<evidence type="ECO:0000259" key="3">
    <source>
        <dbReference type="Pfam" id="PF03629"/>
    </source>
</evidence>
<feature type="domain" description="Sialate O-acetylesterase" evidence="3">
    <location>
        <begin position="82"/>
        <end position="233"/>
    </location>
</feature>
<feature type="compositionally biased region" description="Polar residues" evidence="2">
    <location>
        <begin position="33"/>
        <end position="54"/>
    </location>
</feature>
<feature type="region of interest" description="Disordered" evidence="2">
    <location>
        <begin position="11"/>
        <end position="56"/>
    </location>
</feature>
<reference evidence="4 5" key="1">
    <citation type="submission" date="2020-05" db="EMBL/GenBank/DDBJ databases">
        <authorList>
            <person name="Campoy J."/>
            <person name="Schneeberger K."/>
            <person name="Spophaly S."/>
        </authorList>
    </citation>
    <scope>NUCLEOTIDE SEQUENCE [LARGE SCALE GENOMIC DNA]</scope>
    <source>
        <strain evidence="4">PruArmRojPasFocal</strain>
    </source>
</reference>
<name>A0A6J5TQH6_PRUAR</name>
<organism evidence="4 5">
    <name type="scientific">Prunus armeniaca</name>
    <name type="common">Apricot</name>
    <name type="synonym">Armeniaca vulgaris</name>
    <dbReference type="NCBI Taxonomy" id="36596"/>
    <lineage>
        <taxon>Eukaryota</taxon>
        <taxon>Viridiplantae</taxon>
        <taxon>Streptophyta</taxon>
        <taxon>Embryophyta</taxon>
        <taxon>Tracheophyta</taxon>
        <taxon>Spermatophyta</taxon>
        <taxon>Magnoliopsida</taxon>
        <taxon>eudicotyledons</taxon>
        <taxon>Gunneridae</taxon>
        <taxon>Pentapetalae</taxon>
        <taxon>rosids</taxon>
        <taxon>fabids</taxon>
        <taxon>Rosales</taxon>
        <taxon>Rosaceae</taxon>
        <taxon>Amygdaloideae</taxon>
        <taxon>Amygdaleae</taxon>
        <taxon>Prunus</taxon>
    </lineage>
</organism>
<dbReference type="GO" id="GO:0016787">
    <property type="term" value="F:hydrolase activity"/>
    <property type="evidence" value="ECO:0007669"/>
    <property type="project" value="UniProtKB-KW"/>
</dbReference>
<dbReference type="InterPro" id="IPR052940">
    <property type="entry name" value="Carb_Esterase_6"/>
</dbReference>
<dbReference type="AlphaFoldDB" id="A0A6J5TQH6"/>
<dbReference type="PANTHER" id="PTHR31988">
    <property type="entry name" value="ESTERASE, PUTATIVE (DUF303)-RELATED"/>
    <property type="match status" value="1"/>
</dbReference>
<dbReference type="InterPro" id="IPR036514">
    <property type="entry name" value="SGNH_hydro_sf"/>
</dbReference>
<dbReference type="EMBL" id="CAEKDK010000001">
    <property type="protein sequence ID" value="CAB4266310.1"/>
    <property type="molecule type" value="Genomic_DNA"/>
</dbReference>
<dbReference type="Proteomes" id="UP000507222">
    <property type="component" value="Unassembled WGS sequence"/>
</dbReference>
<protein>
    <recommendedName>
        <fullName evidence="3">Sialate O-acetylesterase domain-containing protein</fullName>
    </recommendedName>
</protein>
<dbReference type="Pfam" id="PF03629">
    <property type="entry name" value="SASA"/>
    <property type="match status" value="1"/>
</dbReference>
<keyword evidence="1" id="KW-0378">Hydrolase</keyword>
<evidence type="ECO:0000256" key="2">
    <source>
        <dbReference type="SAM" id="MobiDB-lite"/>
    </source>
</evidence>
<evidence type="ECO:0000313" key="4">
    <source>
        <dbReference type="EMBL" id="CAB4266310.1"/>
    </source>
</evidence>
<accession>A0A6J5TQH6</accession>